<sequence>MRASIFKLERESTKQRASQQGVNVDQRLHYYGFYLEHPSALRCKGGYRIPNKNQINSTYIWWASPLCMLLTYKLDSLCVCVCGHGNML</sequence>
<accession>A0A0A8XY37</accession>
<protein>
    <submittedName>
        <fullName evidence="1">Uncharacterized protein</fullName>
    </submittedName>
</protein>
<name>A0A0A8XY37_ARUDO</name>
<organism evidence="1">
    <name type="scientific">Arundo donax</name>
    <name type="common">Giant reed</name>
    <name type="synonym">Donax arundinaceus</name>
    <dbReference type="NCBI Taxonomy" id="35708"/>
    <lineage>
        <taxon>Eukaryota</taxon>
        <taxon>Viridiplantae</taxon>
        <taxon>Streptophyta</taxon>
        <taxon>Embryophyta</taxon>
        <taxon>Tracheophyta</taxon>
        <taxon>Spermatophyta</taxon>
        <taxon>Magnoliopsida</taxon>
        <taxon>Liliopsida</taxon>
        <taxon>Poales</taxon>
        <taxon>Poaceae</taxon>
        <taxon>PACMAD clade</taxon>
        <taxon>Arundinoideae</taxon>
        <taxon>Arundineae</taxon>
        <taxon>Arundo</taxon>
    </lineage>
</organism>
<dbReference type="AlphaFoldDB" id="A0A0A8XY37"/>
<proteinExistence type="predicted"/>
<reference evidence="1" key="1">
    <citation type="submission" date="2014-09" db="EMBL/GenBank/DDBJ databases">
        <authorList>
            <person name="Magalhaes I.L.F."/>
            <person name="Oliveira U."/>
            <person name="Santos F.R."/>
            <person name="Vidigal T.H.D.A."/>
            <person name="Brescovit A.D."/>
            <person name="Santos A.J."/>
        </authorList>
    </citation>
    <scope>NUCLEOTIDE SEQUENCE</scope>
    <source>
        <tissue evidence="1">Shoot tissue taken approximately 20 cm above the soil surface</tissue>
    </source>
</reference>
<dbReference type="EMBL" id="GBRH01280232">
    <property type="protein sequence ID" value="JAD17663.1"/>
    <property type="molecule type" value="Transcribed_RNA"/>
</dbReference>
<evidence type="ECO:0000313" key="1">
    <source>
        <dbReference type="EMBL" id="JAD17663.1"/>
    </source>
</evidence>
<reference evidence="1" key="2">
    <citation type="journal article" date="2015" name="Data Brief">
        <title>Shoot transcriptome of the giant reed, Arundo donax.</title>
        <authorList>
            <person name="Barrero R.A."/>
            <person name="Guerrero F.D."/>
            <person name="Moolhuijzen P."/>
            <person name="Goolsby J.A."/>
            <person name="Tidwell J."/>
            <person name="Bellgard S.E."/>
            <person name="Bellgard M.I."/>
        </authorList>
    </citation>
    <scope>NUCLEOTIDE SEQUENCE</scope>
    <source>
        <tissue evidence="1">Shoot tissue taken approximately 20 cm above the soil surface</tissue>
    </source>
</reference>